<dbReference type="Pfam" id="PF00970">
    <property type="entry name" value="FAD_binding_6"/>
    <property type="match status" value="1"/>
</dbReference>
<dbReference type="SUPFAM" id="SSF63380">
    <property type="entry name" value="Riboflavin synthase domain-like"/>
    <property type="match status" value="1"/>
</dbReference>
<feature type="domain" description="2Fe-2S ferredoxin-type" evidence="1">
    <location>
        <begin position="289"/>
        <end position="371"/>
    </location>
</feature>
<dbReference type="Pfam" id="PF00175">
    <property type="entry name" value="NAD_binding_1"/>
    <property type="match status" value="1"/>
</dbReference>
<dbReference type="GO" id="GO:0016491">
    <property type="term" value="F:oxidoreductase activity"/>
    <property type="evidence" value="ECO:0007669"/>
    <property type="project" value="InterPro"/>
</dbReference>
<sequence>MYTQAYARPYSACMSARLRPDSRRRTPLSPRHWVPEALFDFWAGGLHPLWTLRRPRARLVAREAASADAVTLILKPNRHFRGMAAGQHVNLGVEVDGRRLTRSYSPTRLADGTLAITVKAIDGGRVSQHLASGAPLGEVFELGQAFGGMTLPPQADQRLLLLAAGSGITPMRALLRQLDAAGMPAQVDLLYWARQREALCFVDELDAMAARHPRLRVHYLPTRDAQAPAPRVDAYAFDALGDLASARVLVCGPGGFVDTARARLQSQVAALQVEAFSPPVLPDAETGLVQVELRRSGRTLALPRGTSLLQALEAEGLRPASGCRMGICNTCVCGKASGVTRHTLTGEYAAEPATQVKLCVNSASTDLILEL</sequence>
<reference evidence="3 4" key="1">
    <citation type="submission" date="2019-04" db="EMBL/GenBank/DDBJ databases">
        <title>Microbes associate with the intestines of laboratory mice.</title>
        <authorList>
            <person name="Navarre W."/>
            <person name="Wong E."/>
            <person name="Huang K."/>
            <person name="Tropini C."/>
            <person name="Ng K."/>
            <person name="Yu B."/>
        </authorList>
    </citation>
    <scope>NUCLEOTIDE SEQUENCE [LARGE SCALE GENOMIC DNA]</scope>
    <source>
        <strain evidence="3 4">NM62_B4-13</strain>
    </source>
</reference>
<dbReference type="PRINTS" id="PR00406">
    <property type="entry name" value="CYTB5RDTASE"/>
</dbReference>
<protein>
    <submittedName>
        <fullName evidence="3">Ferredoxin reductase</fullName>
    </submittedName>
</protein>
<dbReference type="InterPro" id="IPR036010">
    <property type="entry name" value="2Fe-2S_ferredoxin-like_sf"/>
</dbReference>
<dbReference type="PROSITE" id="PS51384">
    <property type="entry name" value="FAD_FR"/>
    <property type="match status" value="1"/>
</dbReference>
<name>A0A4S2D1G9_STEMA</name>
<feature type="domain" description="FAD-binding FR-type" evidence="2">
    <location>
        <begin position="52"/>
        <end position="152"/>
    </location>
</feature>
<dbReference type="EMBL" id="SRYW01000005">
    <property type="protein sequence ID" value="TGY34916.1"/>
    <property type="molecule type" value="Genomic_DNA"/>
</dbReference>
<dbReference type="InterPro" id="IPR012675">
    <property type="entry name" value="Beta-grasp_dom_sf"/>
</dbReference>
<dbReference type="SUPFAM" id="SSF52343">
    <property type="entry name" value="Ferredoxin reductase-like, C-terminal NADP-linked domain"/>
    <property type="match status" value="1"/>
</dbReference>
<dbReference type="InterPro" id="IPR001433">
    <property type="entry name" value="OxRdtase_FAD/NAD-bd"/>
</dbReference>
<dbReference type="PANTHER" id="PTHR47354">
    <property type="entry name" value="NADH OXIDOREDUCTASE HCR"/>
    <property type="match status" value="1"/>
</dbReference>
<evidence type="ECO:0000313" key="3">
    <source>
        <dbReference type="EMBL" id="TGY34916.1"/>
    </source>
</evidence>
<dbReference type="Gene3D" id="3.10.20.30">
    <property type="match status" value="1"/>
</dbReference>
<dbReference type="CDD" id="cd06216">
    <property type="entry name" value="FNR_iron_sulfur_binding_2"/>
    <property type="match status" value="1"/>
</dbReference>
<dbReference type="InterPro" id="IPR039261">
    <property type="entry name" value="FNR_nucleotide-bd"/>
</dbReference>
<gene>
    <name evidence="3" type="ORF">E5352_07900</name>
</gene>
<evidence type="ECO:0000313" key="4">
    <source>
        <dbReference type="Proteomes" id="UP000306631"/>
    </source>
</evidence>
<comment type="caution">
    <text evidence="3">The sequence shown here is derived from an EMBL/GenBank/DDBJ whole genome shotgun (WGS) entry which is preliminary data.</text>
</comment>
<dbReference type="InterPro" id="IPR050415">
    <property type="entry name" value="MRET"/>
</dbReference>
<dbReference type="OrthoDB" id="9796486at2"/>
<dbReference type="Gene3D" id="2.40.30.10">
    <property type="entry name" value="Translation factors"/>
    <property type="match status" value="1"/>
</dbReference>
<dbReference type="PANTHER" id="PTHR47354:SF3">
    <property type="entry name" value="OXIDOREDUCTASE-RELATED"/>
    <property type="match status" value="1"/>
</dbReference>
<dbReference type="PROSITE" id="PS51085">
    <property type="entry name" value="2FE2S_FER_2"/>
    <property type="match status" value="1"/>
</dbReference>
<dbReference type="Proteomes" id="UP000306631">
    <property type="component" value="Unassembled WGS sequence"/>
</dbReference>
<proteinExistence type="predicted"/>
<evidence type="ECO:0000259" key="2">
    <source>
        <dbReference type="PROSITE" id="PS51384"/>
    </source>
</evidence>
<dbReference type="AlphaFoldDB" id="A0A4S2D1G9"/>
<dbReference type="InterPro" id="IPR017938">
    <property type="entry name" value="Riboflavin_synthase-like_b-brl"/>
</dbReference>
<dbReference type="Pfam" id="PF00111">
    <property type="entry name" value="Fer2"/>
    <property type="match status" value="1"/>
</dbReference>
<dbReference type="GO" id="GO:0051536">
    <property type="term" value="F:iron-sulfur cluster binding"/>
    <property type="evidence" value="ECO:0007669"/>
    <property type="project" value="InterPro"/>
</dbReference>
<organism evidence="3 4">
    <name type="scientific">Stenotrophomonas maltophilia</name>
    <name type="common">Pseudomonas maltophilia</name>
    <name type="synonym">Xanthomonas maltophilia</name>
    <dbReference type="NCBI Taxonomy" id="40324"/>
    <lineage>
        <taxon>Bacteria</taxon>
        <taxon>Pseudomonadati</taxon>
        <taxon>Pseudomonadota</taxon>
        <taxon>Gammaproteobacteria</taxon>
        <taxon>Lysobacterales</taxon>
        <taxon>Lysobacteraceae</taxon>
        <taxon>Stenotrophomonas</taxon>
        <taxon>Stenotrophomonas maltophilia group</taxon>
    </lineage>
</organism>
<evidence type="ECO:0000259" key="1">
    <source>
        <dbReference type="PROSITE" id="PS51085"/>
    </source>
</evidence>
<dbReference type="InterPro" id="IPR001041">
    <property type="entry name" value="2Fe-2S_ferredoxin-type"/>
</dbReference>
<dbReference type="SUPFAM" id="SSF54292">
    <property type="entry name" value="2Fe-2S ferredoxin-like"/>
    <property type="match status" value="1"/>
</dbReference>
<dbReference type="CDD" id="cd00207">
    <property type="entry name" value="fer2"/>
    <property type="match status" value="1"/>
</dbReference>
<dbReference type="InterPro" id="IPR008333">
    <property type="entry name" value="Cbr1-like_FAD-bd_dom"/>
</dbReference>
<accession>A0A4S2D1G9</accession>
<dbReference type="Gene3D" id="3.40.50.80">
    <property type="entry name" value="Nucleotide-binding domain of ferredoxin-NADP reductase (FNR) module"/>
    <property type="match status" value="1"/>
</dbReference>
<dbReference type="InterPro" id="IPR017927">
    <property type="entry name" value="FAD-bd_FR_type"/>
</dbReference>